<evidence type="ECO:0000256" key="1">
    <source>
        <dbReference type="SAM" id="MobiDB-lite"/>
    </source>
</evidence>
<proteinExistence type="predicted"/>
<feature type="region of interest" description="Disordered" evidence="1">
    <location>
        <begin position="221"/>
        <end position="267"/>
    </location>
</feature>
<protein>
    <submittedName>
        <fullName evidence="2">SEC10/PgrA surface exclusion domain-containing protein</fullName>
    </submittedName>
</protein>
<accession>A0A3R8KZ76</accession>
<dbReference type="AlphaFoldDB" id="A0A3R8KZ76"/>
<feature type="compositionally biased region" description="Low complexity" evidence="1">
    <location>
        <begin position="239"/>
        <end position="261"/>
    </location>
</feature>
<dbReference type="OrthoDB" id="2271027at2"/>
<organism evidence="2 3">
    <name type="scientific">Lactiplantibacillus garii</name>
    <dbReference type="NCBI Taxonomy" id="2306423"/>
    <lineage>
        <taxon>Bacteria</taxon>
        <taxon>Bacillati</taxon>
        <taxon>Bacillota</taxon>
        <taxon>Bacilli</taxon>
        <taxon>Lactobacillales</taxon>
        <taxon>Lactobacillaceae</taxon>
        <taxon>Lactiplantibacillus</taxon>
    </lineage>
</organism>
<dbReference type="InterPro" id="IPR027607">
    <property type="entry name" value="Surf_Exclu_SEC10/PgrA"/>
</dbReference>
<dbReference type="NCBIfam" id="TIGR04320">
    <property type="entry name" value="Surf_Exclu_PgrA"/>
    <property type="match status" value="1"/>
</dbReference>
<dbReference type="Proteomes" id="UP000283633">
    <property type="component" value="Unassembled WGS sequence"/>
</dbReference>
<dbReference type="EMBL" id="QWZQ01000060">
    <property type="protein sequence ID" value="RRK09391.1"/>
    <property type="molecule type" value="Genomic_DNA"/>
</dbReference>
<reference evidence="2 3" key="1">
    <citation type="submission" date="2018-08" db="EMBL/GenBank/DDBJ databases">
        <title>Genome Lactobacillus garii FI11369.</title>
        <authorList>
            <person name="Diaz M."/>
            <person name="Narbad A."/>
        </authorList>
    </citation>
    <scope>NUCLEOTIDE SEQUENCE [LARGE SCALE GENOMIC DNA]</scope>
    <source>
        <strain evidence="2 3">FI11369</strain>
    </source>
</reference>
<sequence length="572" mass="63684">MNKGMLIKVVTVAAVVTVGGITPINGQASATYHRGKITKIKHRAYYTTKSGKSYRFKGKAKHLKLTANHKLKSYQKTTWVATRKVTLTKHGHKTVYYDVTNARNHARGWVRRSYLKAGRNFQMTNPKKMTTKRYVRAKKGKIYQLKGNRNYVKFTKGRALVAGKTYKATKRRTVYKRGKAVTYYYVTSSHGVKGWVWNHSLKAKRKAATKTPVKVTTTITAKPATQPQTKVTPSQPAKQVTQPTTTPKVTPTTPKTPTTTPSQQGQYSKHIQLSTSWIQNFKTYTTTNDANQKAQAKKTLDGLAQSEAQLNQFSAGGLSTAHQYNTANLPDSELLKLNEYFMQLVNGARTDLGYRDTAYVNTNDIAFAKDIAQHYGNYQWSKYGHDLPVINAAAKARGLRTHPTLNFYENLGVGATSFTKNYLYSEAELYKMIYDQVTNFITGDANSNYGHAQGILISANNYGLALAVAERDEAQTGIPMTTYETDVHVVSVTDTVNTQLILNHADFEPTYGITSKATIKPNAQQAAAQYAYNVDLRALEVAQNRNQAAEVAKLQAKLAVDRTTLDKANEAM</sequence>
<gene>
    <name evidence="2" type="ORF">D1831_13005</name>
</gene>
<evidence type="ECO:0000313" key="3">
    <source>
        <dbReference type="Proteomes" id="UP000283633"/>
    </source>
</evidence>
<keyword evidence="3" id="KW-1185">Reference proteome</keyword>
<comment type="caution">
    <text evidence="2">The sequence shown here is derived from an EMBL/GenBank/DDBJ whole genome shotgun (WGS) entry which is preliminary data.</text>
</comment>
<evidence type="ECO:0000313" key="2">
    <source>
        <dbReference type="EMBL" id="RRK09391.1"/>
    </source>
</evidence>
<name>A0A3R8KZ76_9LACO</name>
<dbReference type="RefSeq" id="WP_125073287.1">
    <property type="nucleotide sequence ID" value="NZ_QWZQ01000060.1"/>
</dbReference>